<sequence>MKGSPSEIHWGQARTSANVQAVCIYAIHLLCAVGQVIWQRGMGPCISLQPTPFMPDVDVTLQTGARSYKEVAGYAGETAALAKSDIPSKTPEL</sequence>
<dbReference type="EMBL" id="CAJZAF010000052">
    <property type="protein sequence ID" value="CAG9186671.1"/>
    <property type="molecule type" value="Genomic_DNA"/>
</dbReference>
<proteinExistence type="predicted"/>
<evidence type="ECO:0000313" key="1">
    <source>
        <dbReference type="EMBL" id="CAG9186671.1"/>
    </source>
</evidence>
<evidence type="ECO:0000313" key="2">
    <source>
        <dbReference type="Proteomes" id="UP000701702"/>
    </source>
</evidence>
<keyword evidence="2" id="KW-1185">Reference proteome</keyword>
<name>A0ABM8Y1T4_9BURK</name>
<accession>A0ABM8Y1T4</accession>
<gene>
    <name evidence="1" type="ORF">LMG23994_06325</name>
</gene>
<dbReference type="Proteomes" id="UP000701702">
    <property type="component" value="Unassembled WGS sequence"/>
</dbReference>
<comment type="caution">
    <text evidence="1">The sequence shown here is derived from an EMBL/GenBank/DDBJ whole genome shotgun (WGS) entry which is preliminary data.</text>
</comment>
<protein>
    <submittedName>
        <fullName evidence="1">Uncharacterized protein</fullName>
    </submittedName>
</protein>
<organism evidence="1 2">
    <name type="scientific">Cupriavidus pinatubonensis</name>
    <dbReference type="NCBI Taxonomy" id="248026"/>
    <lineage>
        <taxon>Bacteria</taxon>
        <taxon>Pseudomonadati</taxon>
        <taxon>Pseudomonadota</taxon>
        <taxon>Betaproteobacteria</taxon>
        <taxon>Burkholderiales</taxon>
        <taxon>Burkholderiaceae</taxon>
        <taxon>Cupriavidus</taxon>
    </lineage>
</organism>
<reference evidence="1 2" key="1">
    <citation type="submission" date="2021-08" db="EMBL/GenBank/DDBJ databases">
        <authorList>
            <person name="Peeters C."/>
        </authorList>
    </citation>
    <scope>NUCLEOTIDE SEQUENCE [LARGE SCALE GENOMIC DNA]</scope>
    <source>
        <strain evidence="1 2">LMG 23994</strain>
    </source>
</reference>